<sequence>MADTGVNVGTNAGRVNVPEATEETPSLVLALKPDAEENKGYGAPLAETPGTEEETCEEALLWIDEMMAGMEFPDCPNHSLGERVSQLRRPRTRSRLSDVAVDGRESSVGKPADKLLLVERDGRGITKDNKKLSSRGRTTTGTTRNAYPTVDY</sequence>
<name>A0ABN8LPX5_9CNID</name>
<evidence type="ECO:0000256" key="1">
    <source>
        <dbReference type="SAM" id="MobiDB-lite"/>
    </source>
</evidence>
<reference evidence="2 3" key="1">
    <citation type="submission" date="2022-05" db="EMBL/GenBank/DDBJ databases">
        <authorList>
            <consortium name="Genoscope - CEA"/>
            <person name="William W."/>
        </authorList>
    </citation>
    <scope>NUCLEOTIDE SEQUENCE [LARGE SCALE GENOMIC DNA]</scope>
</reference>
<feature type="compositionally biased region" description="Basic and acidic residues" evidence="1">
    <location>
        <begin position="101"/>
        <end position="131"/>
    </location>
</feature>
<keyword evidence="3" id="KW-1185">Reference proteome</keyword>
<accession>A0ABN8LPX5</accession>
<evidence type="ECO:0000313" key="2">
    <source>
        <dbReference type="EMBL" id="CAH3019263.1"/>
    </source>
</evidence>
<dbReference type="EMBL" id="CALNXI010000111">
    <property type="protein sequence ID" value="CAH3019263.1"/>
    <property type="molecule type" value="Genomic_DNA"/>
</dbReference>
<proteinExistence type="predicted"/>
<comment type="caution">
    <text evidence="2">The sequence shown here is derived from an EMBL/GenBank/DDBJ whole genome shotgun (WGS) entry which is preliminary data.</text>
</comment>
<feature type="region of interest" description="Disordered" evidence="1">
    <location>
        <begin position="81"/>
        <end position="152"/>
    </location>
</feature>
<evidence type="ECO:0000313" key="3">
    <source>
        <dbReference type="Proteomes" id="UP001159427"/>
    </source>
</evidence>
<dbReference type="Proteomes" id="UP001159427">
    <property type="component" value="Unassembled WGS sequence"/>
</dbReference>
<feature type="compositionally biased region" description="Low complexity" evidence="1">
    <location>
        <begin position="135"/>
        <end position="144"/>
    </location>
</feature>
<gene>
    <name evidence="2" type="ORF">PEVE_00002014</name>
</gene>
<feature type="region of interest" description="Disordered" evidence="1">
    <location>
        <begin position="1"/>
        <end position="23"/>
    </location>
</feature>
<organism evidence="2 3">
    <name type="scientific">Porites evermanni</name>
    <dbReference type="NCBI Taxonomy" id="104178"/>
    <lineage>
        <taxon>Eukaryota</taxon>
        <taxon>Metazoa</taxon>
        <taxon>Cnidaria</taxon>
        <taxon>Anthozoa</taxon>
        <taxon>Hexacorallia</taxon>
        <taxon>Scleractinia</taxon>
        <taxon>Fungiina</taxon>
        <taxon>Poritidae</taxon>
        <taxon>Porites</taxon>
    </lineage>
</organism>
<protein>
    <submittedName>
        <fullName evidence="2">Uncharacterized protein</fullName>
    </submittedName>
</protein>